<dbReference type="InterPro" id="IPR008969">
    <property type="entry name" value="CarboxyPept-like_regulatory"/>
</dbReference>
<keyword evidence="1" id="KW-0121">Carboxypeptidase</keyword>
<dbReference type="AlphaFoldDB" id="A0A974WGX3"/>
<keyword evidence="1" id="KW-0378">Hydrolase</keyword>
<dbReference type="SUPFAM" id="SSF49464">
    <property type="entry name" value="Carboxypeptidase regulatory domain-like"/>
    <property type="match status" value="1"/>
</dbReference>
<dbReference type="Pfam" id="PF13715">
    <property type="entry name" value="CarbopepD_reg_2"/>
    <property type="match status" value="1"/>
</dbReference>
<sequence>MRIFLFLLILVIPSIAFSQQSKIELVGEIIDAETKDAVPYVHIINKHTQEGVASNTEGRFWIRINPGDTLLFSAIGFETYQFVINERVTTDKMLVTIALSQATLELESVKVFAYKDEYALKRAILDAEVPMEDEKKGIELPGFYYGPRKEWKNSAFTSPLTAIAGVFSKENKERKLLAQAEKNTHQFQQLEAKYNEQVVKEITGLPDDKIEDFMEFCVIDRGFIEKATEYEITVVIHQCLTDFKNQPEK</sequence>
<dbReference type="Gene3D" id="2.60.40.1120">
    <property type="entry name" value="Carboxypeptidase-like, regulatory domain"/>
    <property type="match status" value="1"/>
</dbReference>
<keyword evidence="1" id="KW-0645">Protease</keyword>
<evidence type="ECO:0000313" key="2">
    <source>
        <dbReference type="Proteomes" id="UP000662783"/>
    </source>
</evidence>
<accession>A0A974WGX3</accession>
<gene>
    <name evidence="1" type="ORF">JR347_09655</name>
</gene>
<protein>
    <submittedName>
        <fullName evidence="1">Carboxypeptidase-like regulatory domain-containing protein</fullName>
    </submittedName>
</protein>
<evidence type="ECO:0000313" key="1">
    <source>
        <dbReference type="EMBL" id="QSE95885.1"/>
    </source>
</evidence>
<name>A0A974WGX3_9BACT</name>
<dbReference type="EMBL" id="CP070608">
    <property type="protein sequence ID" value="QSE95885.1"/>
    <property type="molecule type" value="Genomic_DNA"/>
</dbReference>
<dbReference type="RefSeq" id="WP_205720398.1">
    <property type="nucleotide sequence ID" value="NZ_CP070608.1"/>
</dbReference>
<reference evidence="1" key="1">
    <citation type="submission" date="2021-02" db="EMBL/GenBank/DDBJ databases">
        <title>Fulvivirga sp. S481 isolated from sea water.</title>
        <authorList>
            <person name="Bae S.S."/>
            <person name="Baek K."/>
        </authorList>
    </citation>
    <scope>NUCLEOTIDE SEQUENCE</scope>
    <source>
        <strain evidence="1">S481</strain>
    </source>
</reference>
<keyword evidence="2" id="KW-1185">Reference proteome</keyword>
<dbReference type="Proteomes" id="UP000662783">
    <property type="component" value="Chromosome"/>
</dbReference>
<organism evidence="1 2">
    <name type="scientific">Fulvivirga lutea</name>
    <dbReference type="NCBI Taxonomy" id="2810512"/>
    <lineage>
        <taxon>Bacteria</taxon>
        <taxon>Pseudomonadati</taxon>
        <taxon>Bacteroidota</taxon>
        <taxon>Cytophagia</taxon>
        <taxon>Cytophagales</taxon>
        <taxon>Fulvivirgaceae</taxon>
        <taxon>Fulvivirga</taxon>
    </lineage>
</organism>
<proteinExistence type="predicted"/>
<dbReference type="GO" id="GO:0004180">
    <property type="term" value="F:carboxypeptidase activity"/>
    <property type="evidence" value="ECO:0007669"/>
    <property type="project" value="UniProtKB-KW"/>
</dbReference>
<dbReference type="KEGG" id="fuv:JR347_09655"/>